<dbReference type="GO" id="GO:0071972">
    <property type="term" value="F:peptidoglycan L,D-transpeptidase activity"/>
    <property type="evidence" value="ECO:0007669"/>
    <property type="project" value="TreeGrafter"/>
</dbReference>
<dbReference type="InterPro" id="IPR012338">
    <property type="entry name" value="Beta-lactam/transpept-like"/>
</dbReference>
<evidence type="ECO:0000259" key="1">
    <source>
        <dbReference type="Pfam" id="PF00905"/>
    </source>
</evidence>
<proteinExistence type="predicted"/>
<dbReference type="SUPFAM" id="SSF56601">
    <property type="entry name" value="beta-lactamase/transpeptidase-like"/>
    <property type="match status" value="1"/>
</dbReference>
<evidence type="ECO:0000313" key="2">
    <source>
        <dbReference type="EMBL" id="SBV99663.1"/>
    </source>
</evidence>
<dbReference type="Gene3D" id="3.40.710.10">
    <property type="entry name" value="DD-peptidase/beta-lactamase superfamily"/>
    <property type="match status" value="1"/>
</dbReference>
<dbReference type="PANTHER" id="PTHR30627">
    <property type="entry name" value="PEPTIDOGLYCAN D,D-TRANSPEPTIDASE"/>
    <property type="match status" value="1"/>
</dbReference>
<dbReference type="GO" id="GO:0008658">
    <property type="term" value="F:penicillin binding"/>
    <property type="evidence" value="ECO:0007669"/>
    <property type="project" value="InterPro"/>
</dbReference>
<dbReference type="GO" id="GO:0005886">
    <property type="term" value="C:plasma membrane"/>
    <property type="evidence" value="ECO:0007669"/>
    <property type="project" value="TreeGrafter"/>
</dbReference>
<dbReference type="AlphaFoldDB" id="A0A212JJP7"/>
<dbReference type="PANTHER" id="PTHR30627:SF24">
    <property type="entry name" value="PENICILLIN-BINDING PROTEIN 4B"/>
    <property type="match status" value="1"/>
</dbReference>
<gene>
    <name evidence="2" type="ORF">KL86CLO1_11239</name>
</gene>
<reference evidence="2" key="1">
    <citation type="submission" date="2016-04" db="EMBL/GenBank/DDBJ databases">
        <authorList>
            <person name="Evans L.H."/>
            <person name="Alamgir A."/>
            <person name="Owens N."/>
            <person name="Weber N.D."/>
            <person name="Virtaneva K."/>
            <person name="Barbian K."/>
            <person name="Babar A."/>
            <person name="Rosenke K."/>
        </authorList>
    </citation>
    <scope>NUCLEOTIDE SEQUENCE</scope>
    <source>
        <strain evidence="2">86</strain>
    </source>
</reference>
<dbReference type="InterPro" id="IPR001460">
    <property type="entry name" value="PCN-bd_Tpept"/>
</dbReference>
<accession>A0A212JJP7</accession>
<dbReference type="Gene3D" id="3.90.1310.10">
    <property type="entry name" value="Penicillin-binding protein 2a (Domain 2)"/>
    <property type="match status" value="1"/>
</dbReference>
<organism evidence="2">
    <name type="scientific">uncultured Eubacteriales bacterium</name>
    <dbReference type="NCBI Taxonomy" id="172733"/>
    <lineage>
        <taxon>Bacteria</taxon>
        <taxon>Bacillati</taxon>
        <taxon>Bacillota</taxon>
        <taxon>Clostridia</taxon>
        <taxon>Eubacteriales</taxon>
        <taxon>environmental samples</taxon>
    </lineage>
</organism>
<dbReference type="GO" id="GO:0071555">
    <property type="term" value="P:cell wall organization"/>
    <property type="evidence" value="ECO:0007669"/>
    <property type="project" value="TreeGrafter"/>
</dbReference>
<dbReference type="InterPro" id="IPR050515">
    <property type="entry name" value="Beta-lactam/transpept"/>
</dbReference>
<dbReference type="EMBL" id="FLUN01000001">
    <property type="protein sequence ID" value="SBV99663.1"/>
    <property type="molecule type" value="Genomic_DNA"/>
</dbReference>
<name>A0A212JJP7_9FIRM</name>
<protein>
    <submittedName>
        <fullName evidence="2">Penicillin-binding protein, transpeptidase domain protein</fullName>
    </submittedName>
</protein>
<sequence>MKKIERRAGVCLLLAAALLLGLGLFTFRFFTSGGKWVSFAANRHLYNSKGQLSVGRVLDRDGDVLAWTDDAGSRHYYENKAVREATLHAVGDGEGKIGTGALVAFADKLSGYNPFTGVYTPLGTGNDLYLTLDARYNYIAYNALGGKKGAVGVYNYKTGEILCMVSAPAYDPENPPVIEDGDERYEGAYLNRFLSGTFVPGSVFKTVTLAAAIDNIPDLMDRTWTCTGSVQVGGDVVTCPVAHGEVDIHSALAKSCNSVFALLASELGGPMLEQYAQQAGLTSRYQVSGIKTAAGRVDLSQATVNQLGWAGVGQYNDAVNPCALMVYMGAIANGGSAAVPRLILKTENSLGLNTSLQWKSSSPRLIAASTAKTLADMMARNVTDTYGAGRFPNMDICAKSGTAEVGGGKAPNAWFAGFLRNPDTPYAFVVLVENGGGGADVAGTVAAKVLDAVVNGYE</sequence>
<dbReference type="Pfam" id="PF00905">
    <property type="entry name" value="Transpeptidase"/>
    <property type="match status" value="1"/>
</dbReference>
<feature type="domain" description="Penicillin-binding protein transpeptidase" evidence="1">
    <location>
        <begin position="149"/>
        <end position="450"/>
    </location>
</feature>